<dbReference type="RefSeq" id="WP_089064827.1">
    <property type="nucleotide sequence ID" value="NZ_CP022316.1"/>
</dbReference>
<protein>
    <submittedName>
        <fullName evidence="2">Transcriptional regulator</fullName>
    </submittedName>
</protein>
<organism evidence="2 3">
    <name type="scientific">Brachybacterium avium</name>
    <dbReference type="NCBI Taxonomy" id="2017485"/>
    <lineage>
        <taxon>Bacteria</taxon>
        <taxon>Bacillati</taxon>
        <taxon>Actinomycetota</taxon>
        <taxon>Actinomycetes</taxon>
        <taxon>Micrococcales</taxon>
        <taxon>Dermabacteraceae</taxon>
        <taxon>Brachybacterium</taxon>
    </lineage>
</organism>
<dbReference type="Proteomes" id="UP000198398">
    <property type="component" value="Chromosome"/>
</dbReference>
<dbReference type="KEGG" id="brv:CFK39_06770"/>
<accession>A0A220UCD7</accession>
<sequence length="176" mass="18864">MSSMPSPYDAAEPATDCRVAQAPEVPTAVVAQRSFPMHEMPSLMDGTFSYLAAALEGVGLSPIGPAFALHHRAPVSTADLEVGFPLDRPLTEPLTLPSGFEVTGSVLPAGRVAWTSHIGGYGGLAEKWGAFTEGIGESEEQMIYPFWEFYVTQPSPQVNPATLRTDLFSLLEPREA</sequence>
<dbReference type="AlphaFoldDB" id="A0A220UCD7"/>
<dbReference type="SUPFAM" id="SSF55136">
    <property type="entry name" value="Probable bacterial effector-binding domain"/>
    <property type="match status" value="1"/>
</dbReference>
<reference evidence="3" key="1">
    <citation type="submission" date="2017-07" db="EMBL/GenBank/DDBJ databases">
        <title>Brachybacterium sp. VR2415.</title>
        <authorList>
            <person name="Tak E.J."/>
            <person name="Bae J.-W."/>
        </authorList>
    </citation>
    <scope>NUCLEOTIDE SEQUENCE [LARGE SCALE GENOMIC DNA]</scope>
    <source>
        <strain evidence="3">VR2415</strain>
    </source>
</reference>
<dbReference type="EMBL" id="CP022316">
    <property type="protein sequence ID" value="ASK65586.1"/>
    <property type="molecule type" value="Genomic_DNA"/>
</dbReference>
<gene>
    <name evidence="2" type="ORF">CFK39_06770</name>
</gene>
<evidence type="ECO:0000313" key="3">
    <source>
        <dbReference type="Proteomes" id="UP000198398"/>
    </source>
</evidence>
<proteinExistence type="predicted"/>
<keyword evidence="3" id="KW-1185">Reference proteome</keyword>
<dbReference type="SMART" id="SM00871">
    <property type="entry name" value="AraC_E_bind"/>
    <property type="match status" value="1"/>
</dbReference>
<dbReference type="OrthoDB" id="795001at2"/>
<dbReference type="InterPro" id="IPR011256">
    <property type="entry name" value="Reg_factor_effector_dom_sf"/>
</dbReference>
<dbReference type="InterPro" id="IPR010499">
    <property type="entry name" value="AraC_E-bd"/>
</dbReference>
<feature type="domain" description="AraC effector-binding" evidence="1">
    <location>
        <begin position="15"/>
        <end position="172"/>
    </location>
</feature>
<dbReference type="Gene3D" id="3.20.80.10">
    <property type="entry name" value="Regulatory factor, effector binding domain"/>
    <property type="match status" value="1"/>
</dbReference>
<evidence type="ECO:0000313" key="2">
    <source>
        <dbReference type="EMBL" id="ASK65586.1"/>
    </source>
</evidence>
<name>A0A220UCD7_9MICO</name>
<evidence type="ECO:0000259" key="1">
    <source>
        <dbReference type="SMART" id="SM00871"/>
    </source>
</evidence>